<protein>
    <submittedName>
        <fullName evidence="2">Uncharacterized protein</fullName>
    </submittedName>
</protein>
<dbReference type="AlphaFoldDB" id="A0A1Y0AZH4"/>
<dbReference type="EMBL" id="KY774314">
    <property type="protein sequence ID" value="ART30531.1"/>
    <property type="molecule type" value="Genomic_DNA"/>
</dbReference>
<keyword evidence="1" id="KW-0472">Membrane</keyword>
<evidence type="ECO:0000256" key="1">
    <source>
        <dbReference type="SAM" id="Phobius"/>
    </source>
</evidence>
<keyword evidence="1" id="KW-0812">Transmembrane</keyword>
<name>A0A1Y0AZH4_9LAMI</name>
<reference evidence="2" key="1">
    <citation type="submission" date="2017-03" db="EMBL/GenBank/DDBJ databases">
        <title>The mitochondrial genome of the carnivorous plant Utricularia reniformis (Lentibulariaceae): structure, comparative analysis and evolutionary landmarks.</title>
        <authorList>
            <person name="Silva S.R."/>
            <person name="Alvarenga D.O."/>
            <person name="Michael T.P."/>
            <person name="Miranda V.F.O."/>
            <person name="Varani A.M."/>
        </authorList>
    </citation>
    <scope>NUCLEOTIDE SEQUENCE</scope>
</reference>
<keyword evidence="1" id="KW-1133">Transmembrane helix</keyword>
<organism evidence="2">
    <name type="scientific">Utricularia reniformis</name>
    <dbReference type="NCBI Taxonomy" id="192314"/>
    <lineage>
        <taxon>Eukaryota</taxon>
        <taxon>Viridiplantae</taxon>
        <taxon>Streptophyta</taxon>
        <taxon>Embryophyta</taxon>
        <taxon>Tracheophyta</taxon>
        <taxon>Spermatophyta</taxon>
        <taxon>Magnoliopsida</taxon>
        <taxon>eudicotyledons</taxon>
        <taxon>Gunneridae</taxon>
        <taxon>Pentapetalae</taxon>
        <taxon>asterids</taxon>
        <taxon>lamiids</taxon>
        <taxon>Lamiales</taxon>
        <taxon>Lentibulariaceae</taxon>
        <taxon>Utricularia</taxon>
    </lineage>
</organism>
<keyword evidence="2" id="KW-0496">Mitochondrion</keyword>
<feature type="transmembrane region" description="Helical" evidence="1">
    <location>
        <begin position="12"/>
        <end position="36"/>
    </location>
</feature>
<proteinExistence type="predicted"/>
<evidence type="ECO:0000313" key="2">
    <source>
        <dbReference type="EMBL" id="ART30531.1"/>
    </source>
</evidence>
<gene>
    <name evidence="2" type="ORF">AEK19_MT0254</name>
</gene>
<accession>A0A1Y0AZH4</accession>
<sequence>MKQKLLRCSFVNWLFALYLWAFLISIFILFFFPFGISISDSQKKLDKCDTNTKKKIDYFYRIITTYF</sequence>
<geneLocation type="mitochondrion" evidence="2"/>